<organism evidence="2 3">
    <name type="scientific">Suillus plorans</name>
    <dbReference type="NCBI Taxonomy" id="116603"/>
    <lineage>
        <taxon>Eukaryota</taxon>
        <taxon>Fungi</taxon>
        <taxon>Dikarya</taxon>
        <taxon>Basidiomycota</taxon>
        <taxon>Agaricomycotina</taxon>
        <taxon>Agaricomycetes</taxon>
        <taxon>Agaricomycetidae</taxon>
        <taxon>Boletales</taxon>
        <taxon>Suillineae</taxon>
        <taxon>Suillaceae</taxon>
        <taxon>Suillus</taxon>
    </lineage>
</organism>
<name>A0A9P7DMT0_9AGAM</name>
<gene>
    <name evidence="2" type="ORF">HD556DRAFT_1440332</name>
</gene>
<evidence type="ECO:0000256" key="1">
    <source>
        <dbReference type="SAM" id="MobiDB-lite"/>
    </source>
</evidence>
<dbReference type="OrthoDB" id="2648464at2759"/>
<dbReference type="AlphaFoldDB" id="A0A9P7DMT0"/>
<proteinExistence type="predicted"/>
<dbReference type="GeneID" id="64599867"/>
<protein>
    <submittedName>
        <fullName evidence="2">Uncharacterized protein</fullName>
    </submittedName>
</protein>
<evidence type="ECO:0000313" key="2">
    <source>
        <dbReference type="EMBL" id="KAG1798633.1"/>
    </source>
</evidence>
<evidence type="ECO:0000313" key="3">
    <source>
        <dbReference type="Proteomes" id="UP000719766"/>
    </source>
</evidence>
<keyword evidence="3" id="KW-1185">Reference proteome</keyword>
<reference evidence="2" key="1">
    <citation type="journal article" date="2020" name="New Phytol.">
        <title>Comparative genomics reveals dynamic genome evolution in host specialist ectomycorrhizal fungi.</title>
        <authorList>
            <person name="Lofgren L.A."/>
            <person name="Nguyen N.H."/>
            <person name="Vilgalys R."/>
            <person name="Ruytinx J."/>
            <person name="Liao H.L."/>
            <person name="Branco S."/>
            <person name="Kuo A."/>
            <person name="LaButti K."/>
            <person name="Lipzen A."/>
            <person name="Andreopoulos W."/>
            <person name="Pangilinan J."/>
            <person name="Riley R."/>
            <person name="Hundley H."/>
            <person name="Na H."/>
            <person name="Barry K."/>
            <person name="Grigoriev I.V."/>
            <person name="Stajich J.E."/>
            <person name="Kennedy P.G."/>
        </authorList>
    </citation>
    <scope>NUCLEOTIDE SEQUENCE</scope>
    <source>
        <strain evidence="2">S12</strain>
    </source>
</reference>
<sequence length="332" mass="38094">MLFPTPRTPRANAQHTRIRTMDESRIREDKEENENEREDSEEMYRYKSITVNSCRALWSVSGSLGKHIQILACTLINICPSMNFDARTYLDHRQLSISDGRLSLTLSRRTMGHSTRGRSRSSSSRQHVATQHWLSKPGVREAQNAKARARVALNRARKNKKLAEEQKAPVTSSLLDDGCEDPQSVCEELSRNDSWDARDDSWDANDDSVLTMENDLPCTCNPQTLDNIEIQVRMWRMEWLLSAEDTWGEAYEEALAHAEAKGGREANIFLDQCAQHVSEGRMILDSIREVVHTNCPYCRQRLKYDSILLYDLLVSLMSEIKFIEVKLDTSIL</sequence>
<dbReference type="RefSeq" id="XP_041163319.1">
    <property type="nucleotide sequence ID" value="XM_041306103.1"/>
</dbReference>
<accession>A0A9P7DMT0</accession>
<feature type="compositionally biased region" description="Low complexity" evidence="1">
    <location>
        <begin position="108"/>
        <end position="125"/>
    </location>
</feature>
<dbReference type="EMBL" id="JABBWE010000013">
    <property type="protein sequence ID" value="KAG1798633.1"/>
    <property type="molecule type" value="Genomic_DNA"/>
</dbReference>
<dbReference type="Proteomes" id="UP000719766">
    <property type="component" value="Unassembled WGS sequence"/>
</dbReference>
<comment type="caution">
    <text evidence="2">The sequence shown here is derived from an EMBL/GenBank/DDBJ whole genome shotgun (WGS) entry which is preliminary data.</text>
</comment>
<feature type="region of interest" description="Disordered" evidence="1">
    <location>
        <begin position="108"/>
        <end position="179"/>
    </location>
</feature>